<name>A0A437PWS5_9BACT</name>
<feature type="transmembrane region" description="Helical" evidence="14">
    <location>
        <begin position="245"/>
        <end position="261"/>
    </location>
</feature>
<evidence type="ECO:0000256" key="8">
    <source>
        <dbReference type="ARBA" id="ARBA00022989"/>
    </source>
</evidence>
<feature type="transmembrane region" description="Helical" evidence="14">
    <location>
        <begin position="70"/>
        <end position="89"/>
    </location>
</feature>
<dbReference type="GO" id="GO:0046677">
    <property type="term" value="P:response to antibiotic"/>
    <property type="evidence" value="ECO:0007669"/>
    <property type="project" value="UniProtKB-UniRule"/>
</dbReference>
<evidence type="ECO:0000256" key="5">
    <source>
        <dbReference type="ARBA" id="ARBA00022475"/>
    </source>
</evidence>
<evidence type="ECO:0000256" key="2">
    <source>
        <dbReference type="ARBA" id="ARBA00010621"/>
    </source>
</evidence>
<dbReference type="OrthoDB" id="9808289at2"/>
<keyword evidence="5 14" id="KW-1003">Cell membrane</keyword>
<keyword evidence="14" id="KW-0573">Peptidoglycan synthesis</keyword>
<feature type="transmembrane region" description="Helical" evidence="14">
    <location>
        <begin position="101"/>
        <end position="118"/>
    </location>
</feature>
<comment type="miscellaneous">
    <text evidence="14">Bacitracin is thought to be involved in the inhibition of peptidoglycan synthesis by sequestering undecaprenyl diphosphate, thereby reducing the pool of lipid carrier available.</text>
</comment>
<evidence type="ECO:0000256" key="6">
    <source>
        <dbReference type="ARBA" id="ARBA00022692"/>
    </source>
</evidence>
<dbReference type="GO" id="GO:0050380">
    <property type="term" value="F:undecaprenyl-diphosphatase activity"/>
    <property type="evidence" value="ECO:0007669"/>
    <property type="project" value="UniProtKB-UniRule"/>
</dbReference>
<dbReference type="HAMAP" id="MF_01006">
    <property type="entry name" value="Undec_diphosphatase"/>
    <property type="match status" value="1"/>
</dbReference>
<dbReference type="RefSeq" id="WP_127802255.1">
    <property type="nucleotide sequence ID" value="NZ_SACY01000001.1"/>
</dbReference>
<comment type="caution">
    <text evidence="15">The sequence shown here is derived from an EMBL/GenBank/DDBJ whole genome shotgun (WGS) entry which is preliminary data.</text>
</comment>
<evidence type="ECO:0000256" key="1">
    <source>
        <dbReference type="ARBA" id="ARBA00004651"/>
    </source>
</evidence>
<evidence type="ECO:0000313" key="15">
    <source>
        <dbReference type="EMBL" id="RVU26703.1"/>
    </source>
</evidence>
<dbReference type="Pfam" id="PF02673">
    <property type="entry name" value="BacA"/>
    <property type="match status" value="1"/>
</dbReference>
<keyword evidence="9 14" id="KW-0472">Membrane</keyword>
<gene>
    <name evidence="14" type="primary">uppP</name>
    <name evidence="15" type="ORF">EOJ36_01525</name>
</gene>
<keyword evidence="14" id="KW-0133">Cell shape</keyword>
<dbReference type="EMBL" id="SACY01000001">
    <property type="protein sequence ID" value="RVU26703.1"/>
    <property type="molecule type" value="Genomic_DNA"/>
</dbReference>
<comment type="similarity">
    <text evidence="2 14">Belongs to the UppP family.</text>
</comment>
<evidence type="ECO:0000313" key="16">
    <source>
        <dbReference type="Proteomes" id="UP000282832"/>
    </source>
</evidence>
<evidence type="ECO:0000256" key="12">
    <source>
        <dbReference type="ARBA" id="ARBA00032932"/>
    </source>
</evidence>
<keyword evidence="6 14" id="KW-0812">Transmembrane</keyword>
<evidence type="ECO:0000256" key="7">
    <source>
        <dbReference type="ARBA" id="ARBA00022801"/>
    </source>
</evidence>
<keyword evidence="7 14" id="KW-0378">Hydrolase</keyword>
<keyword evidence="14" id="KW-0961">Cell wall biogenesis/degradation</keyword>
<dbReference type="GO" id="GO:0009252">
    <property type="term" value="P:peptidoglycan biosynthetic process"/>
    <property type="evidence" value="ECO:0007669"/>
    <property type="project" value="UniProtKB-KW"/>
</dbReference>
<feature type="transmembrane region" description="Helical" evidence="14">
    <location>
        <begin position="210"/>
        <end position="233"/>
    </location>
</feature>
<dbReference type="PANTHER" id="PTHR30622:SF3">
    <property type="entry name" value="UNDECAPRENYL-DIPHOSPHATASE"/>
    <property type="match status" value="1"/>
</dbReference>
<feature type="transmembrane region" description="Helical" evidence="14">
    <location>
        <begin position="41"/>
        <end position="63"/>
    </location>
</feature>
<evidence type="ECO:0000256" key="11">
    <source>
        <dbReference type="ARBA" id="ARBA00032707"/>
    </source>
</evidence>
<evidence type="ECO:0000256" key="10">
    <source>
        <dbReference type="ARBA" id="ARBA00023251"/>
    </source>
</evidence>
<sequence>MISNFLSFILGLIEGLTEFLPISSTAHLLVAEKILAIKSNHFTNFYTIFIQLGAISAVPVLYFKRLIKSIKIYIFIILSFIPAAIFGVLFDDFLESLFSGYWFIVGSWFLGGIILLYIDKWLKPNESKIQLEDDLNPFNAIKIGLFQCLAMIPGVSRSGASIVGGRITGLSHKNAVEFSFLLGMPTILGASCKKLLDYKDEIHTFIQPDYIISLSIGFFVSFIVAFLTIRWMVNFVSTNGFKVFGYYRIITAVILALYLVWN</sequence>
<keyword evidence="10 14" id="KW-0046">Antibiotic resistance</keyword>
<dbReference type="InterPro" id="IPR003824">
    <property type="entry name" value="UppP"/>
</dbReference>
<dbReference type="GO" id="GO:0071555">
    <property type="term" value="P:cell wall organization"/>
    <property type="evidence" value="ECO:0007669"/>
    <property type="project" value="UniProtKB-KW"/>
</dbReference>
<dbReference type="GO" id="GO:0008360">
    <property type="term" value="P:regulation of cell shape"/>
    <property type="evidence" value="ECO:0007669"/>
    <property type="project" value="UniProtKB-KW"/>
</dbReference>
<evidence type="ECO:0000256" key="9">
    <source>
        <dbReference type="ARBA" id="ARBA00023136"/>
    </source>
</evidence>
<proteinExistence type="inferred from homology"/>
<comment type="function">
    <text evidence="14">Catalyzes the dephosphorylation of undecaprenyl diphosphate (UPP). Confers resistance to bacitracin.</text>
</comment>
<keyword evidence="8 14" id="KW-1133">Transmembrane helix</keyword>
<accession>A0A437PWS5</accession>
<dbReference type="Proteomes" id="UP000282832">
    <property type="component" value="Unassembled WGS sequence"/>
</dbReference>
<protein>
    <recommendedName>
        <fullName evidence="4 14">Undecaprenyl-diphosphatase</fullName>
        <ecNumber evidence="3 14">3.6.1.27</ecNumber>
    </recommendedName>
    <alternativeName>
        <fullName evidence="12 14">Bacitracin resistance protein</fullName>
    </alternativeName>
    <alternativeName>
        <fullName evidence="11 14">Undecaprenyl pyrophosphate phosphatase</fullName>
    </alternativeName>
</protein>
<dbReference type="EC" id="3.6.1.27" evidence="3 14"/>
<evidence type="ECO:0000256" key="4">
    <source>
        <dbReference type="ARBA" id="ARBA00021581"/>
    </source>
</evidence>
<evidence type="ECO:0000256" key="13">
    <source>
        <dbReference type="ARBA" id="ARBA00047594"/>
    </source>
</evidence>
<evidence type="ECO:0000256" key="3">
    <source>
        <dbReference type="ARBA" id="ARBA00012374"/>
    </source>
</evidence>
<comment type="catalytic activity">
    <reaction evidence="13 14">
        <text>di-trans,octa-cis-undecaprenyl diphosphate + H2O = di-trans,octa-cis-undecaprenyl phosphate + phosphate + H(+)</text>
        <dbReference type="Rhea" id="RHEA:28094"/>
        <dbReference type="ChEBI" id="CHEBI:15377"/>
        <dbReference type="ChEBI" id="CHEBI:15378"/>
        <dbReference type="ChEBI" id="CHEBI:43474"/>
        <dbReference type="ChEBI" id="CHEBI:58405"/>
        <dbReference type="ChEBI" id="CHEBI:60392"/>
        <dbReference type="EC" id="3.6.1.27"/>
    </reaction>
</comment>
<dbReference type="GO" id="GO:0005886">
    <property type="term" value="C:plasma membrane"/>
    <property type="evidence" value="ECO:0007669"/>
    <property type="project" value="UniProtKB-SubCell"/>
</dbReference>
<reference evidence="15 16" key="1">
    <citation type="submission" date="2019-01" db="EMBL/GenBank/DDBJ databases">
        <authorList>
            <person name="Chen W.-M."/>
        </authorList>
    </citation>
    <scope>NUCLEOTIDE SEQUENCE [LARGE SCALE GENOMIC DNA]</scope>
    <source>
        <strain evidence="15 16">FSY-15</strain>
    </source>
</reference>
<evidence type="ECO:0000256" key="14">
    <source>
        <dbReference type="HAMAP-Rule" id="MF_01006"/>
    </source>
</evidence>
<keyword evidence="16" id="KW-1185">Reference proteome</keyword>
<comment type="subcellular location">
    <subcellularLocation>
        <location evidence="1 14">Cell membrane</location>
        <topology evidence="1 14">Multi-pass membrane protein</topology>
    </subcellularLocation>
</comment>
<dbReference type="AlphaFoldDB" id="A0A437PWS5"/>
<dbReference type="PANTHER" id="PTHR30622">
    <property type="entry name" value="UNDECAPRENYL-DIPHOSPHATASE"/>
    <property type="match status" value="1"/>
</dbReference>
<organism evidence="15 16">
    <name type="scientific">Sandaracinomonas limnophila</name>
    <dbReference type="NCBI Taxonomy" id="1862386"/>
    <lineage>
        <taxon>Bacteria</taxon>
        <taxon>Pseudomonadati</taxon>
        <taxon>Bacteroidota</taxon>
        <taxon>Cytophagia</taxon>
        <taxon>Cytophagales</taxon>
        <taxon>Flectobacillaceae</taxon>
        <taxon>Sandaracinomonas</taxon>
    </lineage>
</organism>